<evidence type="ECO:0000313" key="2">
    <source>
        <dbReference type="EMBL" id="CAG8656985.1"/>
    </source>
</evidence>
<feature type="non-terminal residue" evidence="2">
    <location>
        <position position="91"/>
    </location>
</feature>
<gene>
    <name evidence="2" type="ORF">POCULU_LOCUS10255</name>
</gene>
<feature type="non-terminal residue" evidence="2">
    <location>
        <position position="1"/>
    </location>
</feature>
<dbReference type="AlphaFoldDB" id="A0A9N9DY64"/>
<sequence length="91" mass="10041">EENKNDDVVVEYEDVVEVIATDEDEYEDNDVDDDCNDDTDVDDADGDIDAVVLVVVDVLDYVATDADAGAMCEAATLGRTNWEKEKEGYVK</sequence>
<accession>A0A9N9DY64</accession>
<organism evidence="2 3">
    <name type="scientific">Paraglomus occultum</name>
    <dbReference type="NCBI Taxonomy" id="144539"/>
    <lineage>
        <taxon>Eukaryota</taxon>
        <taxon>Fungi</taxon>
        <taxon>Fungi incertae sedis</taxon>
        <taxon>Mucoromycota</taxon>
        <taxon>Glomeromycotina</taxon>
        <taxon>Glomeromycetes</taxon>
        <taxon>Paraglomerales</taxon>
        <taxon>Paraglomeraceae</taxon>
        <taxon>Paraglomus</taxon>
    </lineage>
</organism>
<evidence type="ECO:0000256" key="1">
    <source>
        <dbReference type="SAM" id="MobiDB-lite"/>
    </source>
</evidence>
<proteinExistence type="predicted"/>
<feature type="region of interest" description="Disordered" evidence="1">
    <location>
        <begin position="21"/>
        <end position="43"/>
    </location>
</feature>
<comment type="caution">
    <text evidence="2">The sequence shown here is derived from an EMBL/GenBank/DDBJ whole genome shotgun (WGS) entry which is preliminary data.</text>
</comment>
<keyword evidence="3" id="KW-1185">Reference proteome</keyword>
<dbReference type="EMBL" id="CAJVPJ010004928">
    <property type="protein sequence ID" value="CAG8656985.1"/>
    <property type="molecule type" value="Genomic_DNA"/>
</dbReference>
<protein>
    <submittedName>
        <fullName evidence="2">9063_t:CDS:1</fullName>
    </submittedName>
</protein>
<evidence type="ECO:0000313" key="3">
    <source>
        <dbReference type="Proteomes" id="UP000789572"/>
    </source>
</evidence>
<name>A0A9N9DY64_9GLOM</name>
<dbReference type="Proteomes" id="UP000789572">
    <property type="component" value="Unassembled WGS sequence"/>
</dbReference>
<reference evidence="2" key="1">
    <citation type="submission" date="2021-06" db="EMBL/GenBank/DDBJ databases">
        <authorList>
            <person name="Kallberg Y."/>
            <person name="Tangrot J."/>
            <person name="Rosling A."/>
        </authorList>
    </citation>
    <scope>NUCLEOTIDE SEQUENCE</scope>
    <source>
        <strain evidence="2">IA702</strain>
    </source>
</reference>